<gene>
    <name evidence="1" type="primary">bioD</name>
    <name evidence="2" type="ORF">FB384_004670</name>
</gene>
<keyword evidence="1" id="KW-0963">Cytoplasm</keyword>
<feature type="binding site" evidence="1">
    <location>
        <begin position="201"/>
        <end position="203"/>
    </location>
    <ligand>
        <name>ATP</name>
        <dbReference type="ChEBI" id="CHEBI:30616"/>
    </ligand>
</feature>
<keyword evidence="3" id="KW-1185">Reference proteome</keyword>
<comment type="cofactor">
    <cofactor evidence="1">
        <name>Mg(2+)</name>
        <dbReference type="ChEBI" id="CHEBI:18420"/>
    </cofactor>
</comment>
<dbReference type="Gene3D" id="3.40.50.300">
    <property type="entry name" value="P-loop containing nucleotide triphosphate hydrolases"/>
    <property type="match status" value="1"/>
</dbReference>
<proteinExistence type="inferred from homology"/>
<comment type="catalytic activity">
    <reaction evidence="1">
        <text>(7R,8S)-7,8-diammoniononanoate + CO2 + ATP = (4R,5S)-dethiobiotin + ADP + phosphate + 3 H(+)</text>
        <dbReference type="Rhea" id="RHEA:15805"/>
        <dbReference type="ChEBI" id="CHEBI:15378"/>
        <dbReference type="ChEBI" id="CHEBI:16526"/>
        <dbReference type="ChEBI" id="CHEBI:30616"/>
        <dbReference type="ChEBI" id="CHEBI:43474"/>
        <dbReference type="ChEBI" id="CHEBI:149469"/>
        <dbReference type="ChEBI" id="CHEBI:149473"/>
        <dbReference type="ChEBI" id="CHEBI:456216"/>
        <dbReference type="EC" id="6.3.3.3"/>
    </reaction>
</comment>
<organism evidence="2 3">
    <name type="scientific">Prauserella sediminis</name>
    <dbReference type="NCBI Taxonomy" id="577680"/>
    <lineage>
        <taxon>Bacteria</taxon>
        <taxon>Bacillati</taxon>
        <taxon>Actinomycetota</taxon>
        <taxon>Actinomycetes</taxon>
        <taxon>Pseudonocardiales</taxon>
        <taxon>Pseudonocardiaceae</taxon>
        <taxon>Prauserella</taxon>
        <taxon>Prauserella salsuginis group</taxon>
    </lineage>
</organism>
<dbReference type="EC" id="6.3.3.3" evidence="1"/>
<dbReference type="HAMAP" id="MF_00336">
    <property type="entry name" value="BioD"/>
    <property type="match status" value="1"/>
</dbReference>
<comment type="subunit">
    <text evidence="1">Homodimer.</text>
</comment>
<dbReference type="GO" id="GO:0000287">
    <property type="term" value="F:magnesium ion binding"/>
    <property type="evidence" value="ECO:0007669"/>
    <property type="project" value="UniProtKB-UniRule"/>
</dbReference>
<comment type="caution">
    <text evidence="2">The sequence shown here is derived from an EMBL/GenBank/DDBJ whole genome shotgun (WGS) entry which is preliminary data.</text>
</comment>
<comment type="similarity">
    <text evidence="1">Belongs to the dethiobiotin synthetase family.</text>
</comment>
<dbReference type="GO" id="GO:0005524">
    <property type="term" value="F:ATP binding"/>
    <property type="evidence" value="ECO:0007669"/>
    <property type="project" value="UniProtKB-UniRule"/>
</dbReference>
<keyword evidence="1" id="KW-0067">ATP-binding</keyword>
<dbReference type="Pfam" id="PF13500">
    <property type="entry name" value="AAA_26"/>
    <property type="match status" value="1"/>
</dbReference>
<dbReference type="UniPathway" id="UPA00078">
    <property type="reaction ID" value="UER00161"/>
</dbReference>
<keyword evidence="1" id="KW-0547">Nucleotide-binding</keyword>
<dbReference type="InterPro" id="IPR004472">
    <property type="entry name" value="DTB_synth_BioD"/>
</dbReference>
<comment type="pathway">
    <text evidence="1">Cofactor biosynthesis; biotin biosynthesis; biotin from 7,8-diaminononanoate: step 1/2.</text>
</comment>
<protein>
    <recommendedName>
        <fullName evidence="1">ATP-dependent dethiobiotin synthetase BioD</fullName>
        <ecNumber evidence="1">6.3.3.3</ecNumber>
    </recommendedName>
    <alternativeName>
        <fullName evidence="1">DTB synthetase</fullName>
        <shortName evidence="1">DTBS</shortName>
    </alternativeName>
    <alternativeName>
        <fullName evidence="1">Dethiobiotin synthase</fullName>
    </alternativeName>
</protein>
<comment type="subcellular location">
    <subcellularLocation>
        <location evidence="1">Cytoplasm</location>
    </subcellularLocation>
</comment>
<keyword evidence="1" id="KW-0436">Ligase</keyword>
<feature type="binding site" evidence="1">
    <location>
        <position position="106"/>
    </location>
    <ligand>
        <name>Mg(2+)</name>
        <dbReference type="ChEBI" id="CHEBI:18420"/>
    </ligand>
</feature>
<keyword evidence="1" id="KW-0479">Metal-binding</keyword>
<feature type="binding site" evidence="1">
    <location>
        <begin position="106"/>
        <end position="109"/>
    </location>
    <ligand>
        <name>ATP</name>
        <dbReference type="ChEBI" id="CHEBI:30616"/>
    </ligand>
</feature>
<dbReference type="PIRSF" id="PIRSF006755">
    <property type="entry name" value="DTB_synth"/>
    <property type="match status" value="1"/>
</dbReference>
<evidence type="ECO:0000256" key="1">
    <source>
        <dbReference type="HAMAP-Rule" id="MF_00336"/>
    </source>
</evidence>
<sequence length="235" mass="23757">MPNVITVVTGTDTGVGKTVATAALAVRAGPGTIVVKPAQTGGGTDEPDCAVVQCLAACPTAEFVRLDDPLAPDTAARLRGVDIPPVHAHAARIRELAARHASVIVEGSGGLLVHLDTCGGTLADLATDLTGDHDVEVLVVTRVGLGTLNHTELTVNELRSRGIEPAGLVLGAVPERPGLAEQCNLTDLPRVTGVPVVAALPEGAGALAPARFRAQARSWFAGSPDLHGGRIAAGG</sequence>
<dbReference type="InterPro" id="IPR027417">
    <property type="entry name" value="P-loop_NTPase"/>
</dbReference>
<feature type="binding site" evidence="1">
    <location>
        <position position="48"/>
    </location>
    <ligand>
        <name>ATP</name>
        <dbReference type="ChEBI" id="CHEBI:30616"/>
    </ligand>
</feature>
<feature type="binding site" evidence="1">
    <location>
        <position position="18"/>
    </location>
    <ligand>
        <name>Mg(2+)</name>
        <dbReference type="ChEBI" id="CHEBI:18420"/>
    </ligand>
</feature>
<feature type="binding site" evidence="1">
    <location>
        <position position="40"/>
    </location>
    <ligand>
        <name>substrate</name>
    </ligand>
</feature>
<evidence type="ECO:0000313" key="3">
    <source>
        <dbReference type="Proteomes" id="UP000564573"/>
    </source>
</evidence>
<accession>A0A839XPE4</accession>
<dbReference type="EMBL" id="JACIBS010000006">
    <property type="protein sequence ID" value="MBB3665712.1"/>
    <property type="molecule type" value="Genomic_DNA"/>
</dbReference>
<comment type="function">
    <text evidence="1">Catalyzes a mechanistically unusual reaction, the ATP-dependent insertion of CO2 between the N7 and N8 nitrogen atoms of 7,8-diaminopelargonic acid (DAPA, also called 7,8-diammoniononanoate) to form a ureido ring.</text>
</comment>
<dbReference type="CDD" id="cd03109">
    <property type="entry name" value="DTBS"/>
    <property type="match status" value="1"/>
</dbReference>
<comment type="caution">
    <text evidence="1">Lacks conserved residue(s) required for the propagation of feature annotation.</text>
</comment>
<dbReference type="Proteomes" id="UP000564573">
    <property type="component" value="Unassembled WGS sequence"/>
</dbReference>
<dbReference type="GO" id="GO:0004141">
    <property type="term" value="F:dethiobiotin synthase activity"/>
    <property type="evidence" value="ECO:0007669"/>
    <property type="project" value="UniProtKB-UniRule"/>
</dbReference>
<dbReference type="AlphaFoldDB" id="A0A839XPE4"/>
<dbReference type="SUPFAM" id="SSF52540">
    <property type="entry name" value="P-loop containing nucleoside triphosphate hydrolases"/>
    <property type="match status" value="1"/>
</dbReference>
<dbReference type="PANTHER" id="PTHR43210">
    <property type="entry name" value="DETHIOBIOTIN SYNTHETASE"/>
    <property type="match status" value="1"/>
</dbReference>
<feature type="binding site" evidence="1">
    <location>
        <position position="48"/>
    </location>
    <ligand>
        <name>Mg(2+)</name>
        <dbReference type="ChEBI" id="CHEBI:18420"/>
    </ligand>
</feature>
<reference evidence="2 3" key="1">
    <citation type="submission" date="2020-08" db="EMBL/GenBank/DDBJ databases">
        <title>Sequencing the genomes of 1000 actinobacteria strains.</title>
        <authorList>
            <person name="Klenk H.-P."/>
        </authorList>
    </citation>
    <scope>NUCLEOTIDE SEQUENCE [LARGE SCALE GENOMIC DNA]</scope>
    <source>
        <strain evidence="2 3">DSM 45267</strain>
    </source>
</reference>
<dbReference type="NCBIfam" id="TIGR00347">
    <property type="entry name" value="bioD"/>
    <property type="match status" value="1"/>
</dbReference>
<feature type="active site" evidence="1">
    <location>
        <position position="36"/>
    </location>
</feature>
<evidence type="ECO:0000313" key="2">
    <source>
        <dbReference type="EMBL" id="MBB3665712.1"/>
    </source>
</evidence>
<keyword evidence="1" id="KW-0093">Biotin biosynthesis</keyword>
<dbReference type="PANTHER" id="PTHR43210:SF5">
    <property type="entry name" value="DETHIOBIOTIN SYNTHETASE"/>
    <property type="match status" value="1"/>
</dbReference>
<keyword evidence="1" id="KW-0460">Magnesium</keyword>
<feature type="binding site" evidence="1">
    <location>
        <begin position="14"/>
        <end position="19"/>
    </location>
    <ligand>
        <name>ATP</name>
        <dbReference type="ChEBI" id="CHEBI:30616"/>
    </ligand>
</feature>
<dbReference type="GO" id="GO:0009102">
    <property type="term" value="P:biotin biosynthetic process"/>
    <property type="evidence" value="ECO:0007669"/>
    <property type="project" value="UniProtKB-UniRule"/>
</dbReference>
<name>A0A839XPE4_9PSEU</name>
<dbReference type="GO" id="GO:0005829">
    <property type="term" value="C:cytosol"/>
    <property type="evidence" value="ECO:0007669"/>
    <property type="project" value="TreeGrafter"/>
</dbReference>